<feature type="transmembrane region" description="Helical" evidence="1">
    <location>
        <begin position="6"/>
        <end position="26"/>
    </location>
</feature>
<gene>
    <name evidence="2" type="ORF">CYFUS_005713</name>
</gene>
<evidence type="ECO:0000256" key="1">
    <source>
        <dbReference type="SAM" id="Phobius"/>
    </source>
</evidence>
<sequence length="105" mass="10885">MTTTAWIGITLLLGVSLVVRVFPALLRPPLSQATLEQIETILPIAVLINLAIFSASSEIAAAPGPALLGLGILGVLTFAARTVPILVTLIASTTAFLLLLTALNR</sequence>
<evidence type="ECO:0000313" key="2">
    <source>
        <dbReference type="EMBL" id="ATB40265.1"/>
    </source>
</evidence>
<proteinExistence type="predicted"/>
<keyword evidence="1" id="KW-0472">Membrane</keyword>
<dbReference type="Proteomes" id="UP000217257">
    <property type="component" value="Chromosome"/>
</dbReference>
<dbReference type="KEGG" id="cfus:CYFUS_005713"/>
<keyword evidence="1" id="KW-1133">Transmembrane helix</keyword>
<keyword evidence="1" id="KW-0812">Transmembrane</keyword>
<dbReference type="AlphaFoldDB" id="A0A250J8N8"/>
<organism evidence="2 3">
    <name type="scientific">Cystobacter fuscus</name>
    <dbReference type="NCBI Taxonomy" id="43"/>
    <lineage>
        <taxon>Bacteria</taxon>
        <taxon>Pseudomonadati</taxon>
        <taxon>Myxococcota</taxon>
        <taxon>Myxococcia</taxon>
        <taxon>Myxococcales</taxon>
        <taxon>Cystobacterineae</taxon>
        <taxon>Archangiaceae</taxon>
        <taxon>Cystobacter</taxon>
    </lineage>
</organism>
<accession>A0A250J8N8</accession>
<reference evidence="2 3" key="1">
    <citation type="submission" date="2017-06" db="EMBL/GenBank/DDBJ databases">
        <title>Sequencing and comparative analysis of myxobacterial genomes.</title>
        <authorList>
            <person name="Rupp O."/>
            <person name="Goesmann A."/>
            <person name="Sogaard-Andersen L."/>
        </authorList>
    </citation>
    <scope>NUCLEOTIDE SEQUENCE [LARGE SCALE GENOMIC DNA]</scope>
    <source>
        <strain evidence="2 3">DSM 52655</strain>
    </source>
</reference>
<dbReference type="EMBL" id="CP022098">
    <property type="protein sequence ID" value="ATB40265.1"/>
    <property type="molecule type" value="Genomic_DNA"/>
</dbReference>
<name>A0A250J8N8_9BACT</name>
<dbReference type="RefSeq" id="WP_095988161.1">
    <property type="nucleotide sequence ID" value="NZ_CP022098.1"/>
</dbReference>
<feature type="transmembrane region" description="Helical" evidence="1">
    <location>
        <begin position="67"/>
        <end position="100"/>
    </location>
</feature>
<protein>
    <submittedName>
        <fullName evidence="2">Uncharacterized protein</fullName>
    </submittedName>
</protein>
<evidence type="ECO:0000313" key="3">
    <source>
        <dbReference type="Proteomes" id="UP000217257"/>
    </source>
</evidence>